<evidence type="ECO:0000256" key="1">
    <source>
        <dbReference type="SAM" id="MobiDB-lite"/>
    </source>
</evidence>
<name>A0A517WKT0_9PLAN</name>
<reference evidence="3 4" key="1">
    <citation type="submission" date="2019-02" db="EMBL/GenBank/DDBJ databases">
        <title>Deep-cultivation of Planctomycetes and their phenomic and genomic characterization uncovers novel biology.</title>
        <authorList>
            <person name="Wiegand S."/>
            <person name="Jogler M."/>
            <person name="Boedeker C."/>
            <person name="Pinto D."/>
            <person name="Vollmers J."/>
            <person name="Rivas-Marin E."/>
            <person name="Kohn T."/>
            <person name="Peeters S.H."/>
            <person name="Heuer A."/>
            <person name="Rast P."/>
            <person name="Oberbeckmann S."/>
            <person name="Bunk B."/>
            <person name="Jeske O."/>
            <person name="Meyerdierks A."/>
            <person name="Storesund J.E."/>
            <person name="Kallscheuer N."/>
            <person name="Luecker S."/>
            <person name="Lage O.M."/>
            <person name="Pohl T."/>
            <person name="Merkel B.J."/>
            <person name="Hornburger P."/>
            <person name="Mueller R.-W."/>
            <person name="Bruemmer F."/>
            <person name="Labrenz M."/>
            <person name="Spormann A.M."/>
            <person name="Op den Camp H."/>
            <person name="Overmann J."/>
            <person name="Amann R."/>
            <person name="Jetten M.S.M."/>
            <person name="Mascher T."/>
            <person name="Medema M.H."/>
            <person name="Devos D.P."/>
            <person name="Kaster A.-K."/>
            <person name="Ovreas L."/>
            <person name="Rohde M."/>
            <person name="Galperin M.Y."/>
            <person name="Jogler C."/>
        </authorList>
    </citation>
    <scope>NUCLEOTIDE SEQUENCE [LARGE SCALE GENOMIC DNA]</scope>
    <source>
        <strain evidence="3 4">V6</strain>
    </source>
</reference>
<sequence>MKTYRFKSGQPVLRTPGSQQRTGVTLMEVLMSVMIMSIGVVSLASLFPISILRGVQATQLTNATVLRYNAEALIDSFPTHFVFDPDGTLNANGHIAHQRANRKYVVDPLGAYYASLDGTGLEARFGNDGSSSPFPNIRRFNAGLTTQLQALNFFTQQDSWDELYSGIPAAINGARDTITIDANDIASGVVNLDEVSQIVTPATGSVVGGRILIYDTTGKQMQERFITGANINSGAATISFSDPLPNNGLYDSISKIRLETLDPQYSYLLTVRRSIASDIASVDVVVFFRRNFSPEFEAVHEVENFVAQWLPGPDGDWGISGVDDDNDGSTDEQAGEQGATGSDDYRRRAFRVRFNTNVDPPNLKRGGYVFDTINARWYRIQKVDNYPTGSATADITLDQPIIQSINPSADDTPASGLILMPHVVQVYPLGNKTR</sequence>
<keyword evidence="2" id="KW-0472">Membrane</keyword>
<evidence type="ECO:0000313" key="3">
    <source>
        <dbReference type="EMBL" id="QDU05859.1"/>
    </source>
</evidence>
<keyword evidence="2" id="KW-1133">Transmembrane helix</keyword>
<organism evidence="3 4">
    <name type="scientific">Gimesia chilikensis</name>
    <dbReference type="NCBI Taxonomy" id="2605989"/>
    <lineage>
        <taxon>Bacteria</taxon>
        <taxon>Pseudomonadati</taxon>
        <taxon>Planctomycetota</taxon>
        <taxon>Planctomycetia</taxon>
        <taxon>Planctomycetales</taxon>
        <taxon>Planctomycetaceae</taxon>
        <taxon>Gimesia</taxon>
    </lineage>
</organism>
<dbReference type="RefSeq" id="WP_145044419.1">
    <property type="nucleotide sequence ID" value="NZ_CP036347.1"/>
</dbReference>
<protein>
    <recommendedName>
        <fullName evidence="5">Prepilin-type N-terminal cleavage/methylation domain-containing protein</fullName>
    </recommendedName>
</protein>
<feature type="region of interest" description="Disordered" evidence="1">
    <location>
        <begin position="317"/>
        <end position="342"/>
    </location>
</feature>
<dbReference type="AlphaFoldDB" id="A0A517WKT0"/>
<evidence type="ECO:0008006" key="5">
    <source>
        <dbReference type="Google" id="ProtNLM"/>
    </source>
</evidence>
<feature type="compositionally biased region" description="Acidic residues" evidence="1">
    <location>
        <begin position="322"/>
        <end position="334"/>
    </location>
</feature>
<dbReference type="Proteomes" id="UP000320722">
    <property type="component" value="Chromosome"/>
</dbReference>
<keyword evidence="2" id="KW-0812">Transmembrane</keyword>
<evidence type="ECO:0000313" key="4">
    <source>
        <dbReference type="Proteomes" id="UP000320722"/>
    </source>
</evidence>
<evidence type="ECO:0000256" key="2">
    <source>
        <dbReference type="SAM" id="Phobius"/>
    </source>
</evidence>
<accession>A0A517WKT0</accession>
<dbReference type="EMBL" id="CP036347">
    <property type="protein sequence ID" value="QDU05859.1"/>
    <property type="molecule type" value="Genomic_DNA"/>
</dbReference>
<proteinExistence type="predicted"/>
<gene>
    <name evidence="3" type="ORF">V6x_56020</name>
</gene>
<feature type="transmembrane region" description="Helical" evidence="2">
    <location>
        <begin position="29"/>
        <end position="52"/>
    </location>
</feature>